<keyword evidence="6 9" id="KW-0804">Transcription</keyword>
<evidence type="ECO:0000256" key="3">
    <source>
        <dbReference type="ARBA" id="ARBA00019614"/>
    </source>
</evidence>
<dbReference type="InterPro" id="IPR048338">
    <property type="entry name" value="Mediator_Med16"/>
</dbReference>
<feature type="domain" description="Mediator complex subunit Med16 N-terminal" evidence="10">
    <location>
        <begin position="145"/>
        <end position="469"/>
    </location>
</feature>
<evidence type="ECO:0000313" key="12">
    <source>
        <dbReference type="EMBL" id="KAB8069087.1"/>
    </source>
</evidence>
<keyword evidence="5 9" id="KW-0010">Activator</keyword>
<dbReference type="PANTHER" id="PTHR13224:SF6">
    <property type="entry name" value="MEDIATOR OF RNA POLYMERASE II TRANSCRIPTION SUBUNIT 16"/>
    <property type="match status" value="1"/>
</dbReference>
<keyword evidence="13" id="KW-1185">Reference proteome</keyword>
<accession>A0A5N5WN12</accession>
<dbReference type="GO" id="GO:0016592">
    <property type="term" value="C:mediator complex"/>
    <property type="evidence" value="ECO:0007669"/>
    <property type="project" value="InterPro"/>
</dbReference>
<comment type="function">
    <text evidence="9">Component of the Mediator complex, a coactivator involved in the regulated transcription of nearly all RNA polymerase II-dependent genes. Mediator functions as a bridge to convey information from gene-specific regulatory proteins to the basal RNA polymerase II transcription machinery. Mediator is recruited to promoters by direct interactions with regulatory proteins and serves as a scaffold for the assembly of a functional preinitiation complex with RNA polymerase II and the general transcription factors.</text>
</comment>
<evidence type="ECO:0000256" key="4">
    <source>
        <dbReference type="ARBA" id="ARBA00023015"/>
    </source>
</evidence>
<evidence type="ECO:0000256" key="6">
    <source>
        <dbReference type="ARBA" id="ARBA00023163"/>
    </source>
</evidence>
<feature type="domain" description="Mediator complex subunit 16 C-terminal" evidence="11">
    <location>
        <begin position="802"/>
        <end position="913"/>
    </location>
</feature>
<keyword evidence="7 9" id="KW-0539">Nucleus</keyword>
<dbReference type="GO" id="GO:0045893">
    <property type="term" value="P:positive regulation of DNA-templated transcription"/>
    <property type="evidence" value="ECO:0007669"/>
    <property type="project" value="TreeGrafter"/>
</dbReference>
<dbReference type="Proteomes" id="UP000326565">
    <property type="component" value="Unassembled WGS sequence"/>
</dbReference>
<keyword evidence="4 9" id="KW-0805">Transcription regulation</keyword>
<dbReference type="Pfam" id="PF20719">
    <property type="entry name" value="Med16_C"/>
    <property type="match status" value="1"/>
</dbReference>
<comment type="subunit">
    <text evidence="9">Component of the Mediator complex.</text>
</comment>
<evidence type="ECO:0000259" key="11">
    <source>
        <dbReference type="Pfam" id="PF20719"/>
    </source>
</evidence>
<gene>
    <name evidence="9" type="primary">MED16</name>
    <name evidence="12" type="ORF">BDV29DRAFT_183405</name>
</gene>
<evidence type="ECO:0000259" key="10">
    <source>
        <dbReference type="Pfam" id="PF11635"/>
    </source>
</evidence>
<reference evidence="12 13" key="1">
    <citation type="submission" date="2019-04" db="EMBL/GenBank/DDBJ databases">
        <title>Friends and foes A comparative genomics study of 23 Aspergillus species from section Flavi.</title>
        <authorList>
            <consortium name="DOE Joint Genome Institute"/>
            <person name="Kjaerbolling I."/>
            <person name="Vesth T."/>
            <person name="Frisvad J.C."/>
            <person name="Nybo J.L."/>
            <person name="Theobald S."/>
            <person name="Kildgaard S."/>
            <person name="Isbrandt T."/>
            <person name="Kuo A."/>
            <person name="Sato A."/>
            <person name="Lyhne E.K."/>
            <person name="Kogle M.E."/>
            <person name="Wiebenga A."/>
            <person name="Kun R.S."/>
            <person name="Lubbers R.J."/>
            <person name="Makela M.R."/>
            <person name="Barry K."/>
            <person name="Chovatia M."/>
            <person name="Clum A."/>
            <person name="Daum C."/>
            <person name="Haridas S."/>
            <person name="He G."/>
            <person name="LaButti K."/>
            <person name="Lipzen A."/>
            <person name="Mondo S."/>
            <person name="Riley R."/>
            <person name="Salamov A."/>
            <person name="Simmons B.A."/>
            <person name="Magnuson J.K."/>
            <person name="Henrissat B."/>
            <person name="Mortensen U.H."/>
            <person name="Larsen T.O."/>
            <person name="Devries R.P."/>
            <person name="Grigoriev I.V."/>
            <person name="Machida M."/>
            <person name="Baker S.E."/>
            <person name="Andersen M.R."/>
        </authorList>
    </citation>
    <scope>NUCLEOTIDE SEQUENCE [LARGE SCALE GENOMIC DNA]</scope>
    <source>
        <strain evidence="12 13">CBS 151.66</strain>
    </source>
</reference>
<evidence type="ECO:0000256" key="5">
    <source>
        <dbReference type="ARBA" id="ARBA00023159"/>
    </source>
</evidence>
<dbReference type="InterPro" id="IPR036322">
    <property type="entry name" value="WD40_repeat_dom_sf"/>
</dbReference>
<evidence type="ECO:0000256" key="2">
    <source>
        <dbReference type="ARBA" id="ARBA00006543"/>
    </source>
</evidence>
<evidence type="ECO:0000256" key="1">
    <source>
        <dbReference type="ARBA" id="ARBA00004123"/>
    </source>
</evidence>
<dbReference type="InterPro" id="IPR021665">
    <property type="entry name" value="Mediator_Med16_N"/>
</dbReference>
<organism evidence="12 13">
    <name type="scientific">Aspergillus leporis</name>
    <dbReference type="NCBI Taxonomy" id="41062"/>
    <lineage>
        <taxon>Eukaryota</taxon>
        <taxon>Fungi</taxon>
        <taxon>Dikarya</taxon>
        <taxon>Ascomycota</taxon>
        <taxon>Pezizomycotina</taxon>
        <taxon>Eurotiomycetes</taxon>
        <taxon>Eurotiomycetidae</taxon>
        <taxon>Eurotiales</taxon>
        <taxon>Aspergillaceae</taxon>
        <taxon>Aspergillus</taxon>
        <taxon>Aspergillus subgen. Circumdati</taxon>
    </lineage>
</organism>
<sequence length="920" mass="101816">MPMIMDDAINVDDLFGEPASLELGLPSTSTTPTTTKVLAQRLDEMRLSGCCQKIAWSKQGCIAYISQDTLRVNLRHLECRPSDGKWLLSDDTPLHPVAEAHGGHPLVHLCWNEIGSELAVVDSSGRVSIYNIAISLNSLAGQRQAMIDPIDDGAQIVGMVWLNVQRSVHAFNGAAKVQGRWAYSPFRRRPIGPFHPAGKPALLCVTRSGIIRLLYQNPDSKWAEISAELKNTSYSDRLLTHAALVATQNGVLIAAHSACQKIYFYRVQINWNPPQWDPSQLKQATNQVPVPSFRFMHSKVEAPCIIPSARENTDDLAASTNSLYCLTRLDIVLAAHDNSAGVTNPWIIAVFSAPVHATPDHSQQQSPCSLIVRWQLESAPQVLHPKFDEVTSKKNNAQVKPKTMLRRLEDMYCDKYVLTTEQTEHGNVLAVTYDDSSVSFYDPKTMAAFNGIDDANTVTSLAQAGFHYSPDSAAGLHISFSPSGCNAVTLDGEGQAQLRVMEHSYGAESGLYDENKFSAAVASLTLAFCRGCGSEFNTDDILLILKRQLPSDAQTSLINEVYRALGVNCNYTQENDKLMSHQYLPKCLSIQAALGFIDKYKLRNFASNVPWTILQLRHASVLYALFLQYLKGGVQAEPPDADAIRILLGNTKWALDLLHYVLNDILDLADDLESLLPDQEALAQKLKSINSLPLIILLSSMSRAFLRFICRGLRGIHAGYTTAPLTGDSGVYYAELYQTLDTSPVRIDVYEKLLAGVDSAVRHVYHGAGFGDAERPGPEKELLVNGRIPPVLVTAVSTILRQTVPALKPEIDRMAIYMGNYSWLGLGSDRRAELYRRSRDVDIIKKIPFRSTVLASGSDENQSSKRSPSQVRRRCVRCCEIMCGAYPPRPLLSSRMMYKLGYVRYCICGGGWTLESDFNR</sequence>
<evidence type="ECO:0000313" key="13">
    <source>
        <dbReference type="Proteomes" id="UP000326565"/>
    </source>
</evidence>
<dbReference type="EMBL" id="ML732357">
    <property type="protein sequence ID" value="KAB8069087.1"/>
    <property type="molecule type" value="Genomic_DNA"/>
</dbReference>
<comment type="similarity">
    <text evidence="2 9">Belongs to the Mediator complex subunit 16 family.</text>
</comment>
<name>A0A5N5WN12_9EURO</name>
<dbReference type="Pfam" id="PF11635">
    <property type="entry name" value="Med16_N"/>
    <property type="match status" value="1"/>
</dbReference>
<proteinExistence type="inferred from homology"/>
<dbReference type="OrthoDB" id="4139168at2759"/>
<evidence type="ECO:0000256" key="8">
    <source>
        <dbReference type="ARBA" id="ARBA00032015"/>
    </source>
</evidence>
<dbReference type="AlphaFoldDB" id="A0A5N5WN12"/>
<dbReference type="InterPro" id="IPR048339">
    <property type="entry name" value="Mediator_Med16_C"/>
</dbReference>
<protein>
    <recommendedName>
        <fullName evidence="3 9">Mediator of RNA polymerase II transcription subunit 16</fullName>
    </recommendedName>
    <alternativeName>
        <fullName evidence="8 9">Mediator complex subunit 16</fullName>
    </alternativeName>
</protein>
<evidence type="ECO:0000256" key="7">
    <source>
        <dbReference type="ARBA" id="ARBA00023242"/>
    </source>
</evidence>
<dbReference type="PANTHER" id="PTHR13224">
    <property type="entry name" value="THYROID HORMONE RECEPTOR-ASSOCIATED PROTEIN-RELATED"/>
    <property type="match status" value="1"/>
</dbReference>
<evidence type="ECO:0000256" key="9">
    <source>
        <dbReference type="RuleBase" id="RU364149"/>
    </source>
</evidence>
<dbReference type="SUPFAM" id="SSF50978">
    <property type="entry name" value="WD40 repeat-like"/>
    <property type="match status" value="1"/>
</dbReference>
<comment type="subcellular location">
    <subcellularLocation>
        <location evidence="1 9">Nucleus</location>
    </subcellularLocation>
</comment>